<feature type="region of interest" description="Disordered" evidence="1">
    <location>
        <begin position="152"/>
        <end position="256"/>
    </location>
</feature>
<feature type="compositionally biased region" description="Acidic residues" evidence="1">
    <location>
        <begin position="240"/>
        <end position="256"/>
    </location>
</feature>
<feature type="compositionally biased region" description="Polar residues" evidence="1">
    <location>
        <begin position="153"/>
        <end position="173"/>
    </location>
</feature>
<evidence type="ECO:0000259" key="2">
    <source>
        <dbReference type="Pfam" id="PF26130"/>
    </source>
</evidence>
<dbReference type="Pfam" id="PF26130">
    <property type="entry name" value="PB1-like"/>
    <property type="match status" value="1"/>
</dbReference>
<proteinExistence type="predicted"/>
<name>A0AAD8KLK6_TARER</name>
<reference evidence="3" key="1">
    <citation type="journal article" date="2023" name="bioRxiv">
        <title>Improved chromosome-level genome assembly for marigold (Tagetes erecta).</title>
        <authorList>
            <person name="Jiang F."/>
            <person name="Yuan L."/>
            <person name="Wang S."/>
            <person name="Wang H."/>
            <person name="Xu D."/>
            <person name="Wang A."/>
            <person name="Fan W."/>
        </authorList>
    </citation>
    <scope>NUCLEOTIDE SEQUENCE</scope>
    <source>
        <strain evidence="3">WSJ</strain>
        <tissue evidence="3">Leaf</tissue>
    </source>
</reference>
<feature type="compositionally biased region" description="Basic and acidic residues" evidence="1">
    <location>
        <begin position="297"/>
        <end position="307"/>
    </location>
</feature>
<feature type="domain" description="PB1-like" evidence="2">
    <location>
        <begin position="6"/>
        <end position="93"/>
    </location>
</feature>
<dbReference type="EMBL" id="JAUHHV010000005">
    <property type="protein sequence ID" value="KAK1425137.1"/>
    <property type="molecule type" value="Genomic_DNA"/>
</dbReference>
<sequence length="436" mass="49184">MLHTMMDDLISINLWYAGKFEDSIPKPTYVGGYSAVLRLDVDKLSYFEIVDYVLDIGSYKSKDYDLYCFDNDGVLKRLLTDRDVYEFANSNQQLDIYVQQGPITKPLKHPHPSSKTQSKPSPVSSPYSSPIDHSTFSPRYTKAAARRGVLVGSDSTSGSHIEQSSKGQAQTMPLRSPIKSLVDPATFSPRYTKASARRSAPTLNTDITSSTNLDEWSDPFEGLDSDGDEDPEEDGHNEHEVDEVISCESDEDDDELRESIAKIQKVNREYQERKRKVFEDCLKGSAGVGEPSTQKDTASRVEAHSSYEDSDGDVNTPGESDDDNILGKKYRDVVPLIDEHTNWKKFKWVAGTRFPTRESVKAAVRKYSIATSRNLYVKSGCKTYERQGRLGYRCVDGCPFSLYISFHSGKGCYMVKRITDKHNCQRNMDRNRQLTA</sequence>
<evidence type="ECO:0000313" key="3">
    <source>
        <dbReference type="EMBL" id="KAK1425137.1"/>
    </source>
</evidence>
<dbReference type="Proteomes" id="UP001229421">
    <property type="component" value="Unassembled WGS sequence"/>
</dbReference>
<evidence type="ECO:0000313" key="4">
    <source>
        <dbReference type="Proteomes" id="UP001229421"/>
    </source>
</evidence>
<keyword evidence="4" id="KW-1185">Reference proteome</keyword>
<dbReference type="InterPro" id="IPR058594">
    <property type="entry name" value="PB1-like_dom_pln"/>
</dbReference>
<evidence type="ECO:0000256" key="1">
    <source>
        <dbReference type="SAM" id="MobiDB-lite"/>
    </source>
</evidence>
<gene>
    <name evidence="3" type="ORF">QVD17_20482</name>
</gene>
<feature type="region of interest" description="Disordered" evidence="1">
    <location>
        <begin position="103"/>
        <end position="136"/>
    </location>
</feature>
<feature type="compositionally biased region" description="Low complexity" evidence="1">
    <location>
        <begin position="118"/>
        <end position="130"/>
    </location>
</feature>
<comment type="caution">
    <text evidence="3">The sequence shown here is derived from an EMBL/GenBank/DDBJ whole genome shotgun (WGS) entry which is preliminary data.</text>
</comment>
<organism evidence="3 4">
    <name type="scientific">Tagetes erecta</name>
    <name type="common">African marigold</name>
    <dbReference type="NCBI Taxonomy" id="13708"/>
    <lineage>
        <taxon>Eukaryota</taxon>
        <taxon>Viridiplantae</taxon>
        <taxon>Streptophyta</taxon>
        <taxon>Embryophyta</taxon>
        <taxon>Tracheophyta</taxon>
        <taxon>Spermatophyta</taxon>
        <taxon>Magnoliopsida</taxon>
        <taxon>eudicotyledons</taxon>
        <taxon>Gunneridae</taxon>
        <taxon>Pentapetalae</taxon>
        <taxon>asterids</taxon>
        <taxon>campanulids</taxon>
        <taxon>Asterales</taxon>
        <taxon>Asteraceae</taxon>
        <taxon>Asteroideae</taxon>
        <taxon>Heliantheae alliance</taxon>
        <taxon>Tageteae</taxon>
        <taxon>Tagetes</taxon>
    </lineage>
</organism>
<feature type="compositionally biased region" description="Polar residues" evidence="1">
    <location>
        <begin position="201"/>
        <end position="214"/>
    </location>
</feature>
<dbReference type="AlphaFoldDB" id="A0AAD8KLK6"/>
<feature type="compositionally biased region" description="Acidic residues" evidence="1">
    <location>
        <begin position="215"/>
        <end position="233"/>
    </location>
</feature>
<accession>A0AAD8KLK6</accession>
<feature type="region of interest" description="Disordered" evidence="1">
    <location>
        <begin position="284"/>
        <end position="325"/>
    </location>
</feature>
<protein>
    <recommendedName>
        <fullName evidence="2">PB1-like domain-containing protein</fullName>
    </recommendedName>
</protein>